<accession>A0A919GEY4</accession>
<keyword evidence="2" id="KW-0444">Lipid biosynthesis</keyword>
<dbReference type="InterPro" id="IPR020843">
    <property type="entry name" value="ER"/>
</dbReference>
<protein>
    <recommendedName>
        <fullName evidence="9">enoyl-[acyl-carrier-protein] reductase</fullName>
        <ecNumber evidence="9">1.3.1.104</ecNumber>
    </recommendedName>
</protein>
<dbReference type="Gene3D" id="3.40.50.720">
    <property type="entry name" value="NAD(P)-binding Rossmann-like Domain"/>
    <property type="match status" value="1"/>
</dbReference>
<reference evidence="12" key="1">
    <citation type="journal article" date="2014" name="Int. J. Syst. Evol. Microbiol.">
        <title>Complete genome sequence of Corynebacterium casei LMG S-19264T (=DSM 44701T), isolated from a smear-ripened cheese.</title>
        <authorList>
            <consortium name="US DOE Joint Genome Institute (JGI-PGF)"/>
            <person name="Walter F."/>
            <person name="Albersmeier A."/>
            <person name="Kalinowski J."/>
            <person name="Ruckert C."/>
        </authorList>
    </citation>
    <scope>NUCLEOTIDE SEQUENCE</scope>
    <source>
        <strain evidence="12">JCM 5069</strain>
    </source>
</reference>
<dbReference type="GO" id="GO:0006633">
    <property type="term" value="P:fatty acid biosynthetic process"/>
    <property type="evidence" value="ECO:0007669"/>
    <property type="project" value="UniProtKB-KW"/>
</dbReference>
<comment type="caution">
    <text evidence="12">The sequence shown here is derived from an EMBL/GenBank/DDBJ whole genome shotgun (WGS) entry which is preliminary data.</text>
</comment>
<dbReference type="InterPro" id="IPR011032">
    <property type="entry name" value="GroES-like_sf"/>
</dbReference>
<gene>
    <name evidence="12" type="ORF">GCM10018793_43240</name>
</gene>
<dbReference type="InterPro" id="IPR051034">
    <property type="entry name" value="Mito_Enoyl-ACP_Reductase"/>
</dbReference>
<evidence type="ECO:0000256" key="2">
    <source>
        <dbReference type="ARBA" id="ARBA00022516"/>
    </source>
</evidence>
<dbReference type="EMBL" id="BNCD01000013">
    <property type="protein sequence ID" value="GHH82786.1"/>
    <property type="molecule type" value="Genomic_DNA"/>
</dbReference>
<dbReference type="SMART" id="SM00829">
    <property type="entry name" value="PKS_ER"/>
    <property type="match status" value="1"/>
</dbReference>
<evidence type="ECO:0000256" key="8">
    <source>
        <dbReference type="ARBA" id="ARBA00023160"/>
    </source>
</evidence>
<evidence type="ECO:0000256" key="1">
    <source>
        <dbReference type="ARBA" id="ARBA00010371"/>
    </source>
</evidence>
<evidence type="ECO:0000313" key="12">
    <source>
        <dbReference type="EMBL" id="GHH82786.1"/>
    </source>
</evidence>
<evidence type="ECO:0000256" key="6">
    <source>
        <dbReference type="ARBA" id="ARBA00023002"/>
    </source>
</evidence>
<comment type="similarity">
    <text evidence="1">Belongs to the zinc-containing alcohol dehydrogenase family. Quinone oxidoreductase subfamily.</text>
</comment>
<evidence type="ECO:0000256" key="3">
    <source>
        <dbReference type="ARBA" id="ARBA00022832"/>
    </source>
</evidence>
<comment type="catalytic activity">
    <reaction evidence="10">
        <text>a 2,3-saturated acyl-[ACP] + NADP(+) = a (2E)-enoyl-[ACP] + NADPH + H(+)</text>
        <dbReference type="Rhea" id="RHEA:22564"/>
        <dbReference type="Rhea" id="RHEA-COMP:9925"/>
        <dbReference type="Rhea" id="RHEA-COMP:9926"/>
        <dbReference type="ChEBI" id="CHEBI:15378"/>
        <dbReference type="ChEBI" id="CHEBI:57783"/>
        <dbReference type="ChEBI" id="CHEBI:58349"/>
        <dbReference type="ChEBI" id="CHEBI:78784"/>
        <dbReference type="ChEBI" id="CHEBI:78785"/>
        <dbReference type="EC" id="1.3.1.104"/>
    </reaction>
</comment>
<evidence type="ECO:0000313" key="13">
    <source>
        <dbReference type="Proteomes" id="UP000603708"/>
    </source>
</evidence>
<evidence type="ECO:0000256" key="4">
    <source>
        <dbReference type="ARBA" id="ARBA00022857"/>
    </source>
</evidence>
<dbReference type="Pfam" id="PF00107">
    <property type="entry name" value="ADH_zinc_N"/>
    <property type="match status" value="1"/>
</dbReference>
<evidence type="ECO:0000256" key="9">
    <source>
        <dbReference type="ARBA" id="ARBA00038963"/>
    </source>
</evidence>
<keyword evidence="13" id="KW-1185">Reference proteome</keyword>
<dbReference type="InterPro" id="IPR036291">
    <property type="entry name" value="NAD(P)-bd_dom_sf"/>
</dbReference>
<dbReference type="EC" id="1.3.1.104" evidence="9"/>
<evidence type="ECO:0000256" key="10">
    <source>
        <dbReference type="ARBA" id="ARBA00048843"/>
    </source>
</evidence>
<evidence type="ECO:0000256" key="5">
    <source>
        <dbReference type="ARBA" id="ARBA00022946"/>
    </source>
</evidence>
<reference evidence="12" key="2">
    <citation type="submission" date="2020-09" db="EMBL/GenBank/DDBJ databases">
        <authorList>
            <person name="Sun Q."/>
            <person name="Ohkuma M."/>
        </authorList>
    </citation>
    <scope>NUCLEOTIDE SEQUENCE</scope>
    <source>
        <strain evidence="12">JCM 5069</strain>
    </source>
</reference>
<dbReference type="Gene3D" id="3.90.180.10">
    <property type="entry name" value="Medium-chain alcohol dehydrogenases, catalytic domain"/>
    <property type="match status" value="1"/>
</dbReference>
<keyword evidence="3" id="KW-0276">Fatty acid metabolism</keyword>
<proteinExistence type="inferred from homology"/>
<evidence type="ECO:0000259" key="11">
    <source>
        <dbReference type="SMART" id="SM00829"/>
    </source>
</evidence>
<dbReference type="PANTHER" id="PTHR43981:SF2">
    <property type="entry name" value="ENOYL-[ACYL-CARRIER-PROTEIN] REDUCTASE, MITOCHONDRIAL"/>
    <property type="match status" value="1"/>
</dbReference>
<keyword evidence="4" id="KW-0521">NADP</keyword>
<evidence type="ECO:0000256" key="7">
    <source>
        <dbReference type="ARBA" id="ARBA00023098"/>
    </source>
</evidence>
<feature type="domain" description="Enoyl reductase (ER)" evidence="11">
    <location>
        <begin position="18"/>
        <end position="331"/>
    </location>
</feature>
<keyword evidence="7" id="KW-0443">Lipid metabolism</keyword>
<dbReference type="SUPFAM" id="SSF51735">
    <property type="entry name" value="NAD(P)-binding Rossmann-fold domains"/>
    <property type="match status" value="1"/>
</dbReference>
<dbReference type="Pfam" id="PF08240">
    <property type="entry name" value="ADH_N"/>
    <property type="match status" value="1"/>
</dbReference>
<keyword evidence="8" id="KW-0275">Fatty acid biosynthesis</keyword>
<dbReference type="AlphaFoldDB" id="A0A919GEY4"/>
<name>A0A919GEY4_9ACTN</name>
<organism evidence="12 13">
    <name type="scientific">Streptomyces sulfonofaciens</name>
    <dbReference type="NCBI Taxonomy" id="68272"/>
    <lineage>
        <taxon>Bacteria</taxon>
        <taxon>Bacillati</taxon>
        <taxon>Actinomycetota</taxon>
        <taxon>Actinomycetes</taxon>
        <taxon>Kitasatosporales</taxon>
        <taxon>Streptomycetaceae</taxon>
        <taxon>Streptomyces</taxon>
    </lineage>
</organism>
<keyword evidence="6" id="KW-0560">Oxidoreductase</keyword>
<keyword evidence="5" id="KW-0809">Transit peptide</keyword>
<dbReference type="Proteomes" id="UP000603708">
    <property type="component" value="Unassembled WGS sequence"/>
</dbReference>
<dbReference type="InterPro" id="IPR013149">
    <property type="entry name" value="ADH-like_C"/>
</dbReference>
<dbReference type="GO" id="GO:0141148">
    <property type="term" value="F:enoyl-[acyl-carrier-protein] reductase (NADPH) activity"/>
    <property type="evidence" value="ECO:0007669"/>
    <property type="project" value="UniProtKB-EC"/>
</dbReference>
<dbReference type="InterPro" id="IPR013154">
    <property type="entry name" value="ADH-like_N"/>
</dbReference>
<sequence length="338" mass="35429">MEGIPMNKVILTGIGDPGANARLTRTPVPPVGAKEVRLRMEAAPVNPVDYLFANGWYPVQPQLPSPIGSEGVGRVVEVGHGADTSLEGKRVVVLGTYEQGLWAEEVVVPARNVVVVPEHVDGLQLAMATINPATAHLMLTKYVRLRPGDWIGQTLGNSAVARWVVALAREAGVRTVSVVRSERAAAEAKAAGADLVFVDGDDVGERVAAALGDKRLRLLLDGLGGGDTTGRLATVLEAGGTVVSYSSVDGAAPVLPLGDLVFAELALRGVWVVNWFRQAPRAEIEKAVGGFVDLIARGAVAVPVDSVHGLERFEDALSRDASPERSGKVLIRLSGAAS</sequence>
<dbReference type="PANTHER" id="PTHR43981">
    <property type="entry name" value="ENOYL-[ACYL-CARRIER-PROTEIN] REDUCTASE, MITOCHONDRIAL"/>
    <property type="match status" value="1"/>
</dbReference>
<dbReference type="SUPFAM" id="SSF50129">
    <property type="entry name" value="GroES-like"/>
    <property type="match status" value="1"/>
</dbReference>